<dbReference type="AlphaFoldDB" id="A0AAE3QTJ0"/>
<feature type="region of interest" description="Disordered" evidence="1">
    <location>
        <begin position="1"/>
        <end position="20"/>
    </location>
</feature>
<sequence length="232" mass="27629">MKRFILKRDGKDKGTDSVYPDLNPENIPSQYALNRTQNYFSTFLPDDTSFKGMIPEYIGDNPPKQVHTICDMHDFIRKKPYAQVYSVSKRFKELLEKFTIPNTKFYEGSVVWNEKEYPYFVWHILTQQFSFVDFEKSLFCDTNYFSKDAIGTEYYKVSDFSKLYPLKKEKKWDMWGFYRAVMKPEFREVDVYEMDYYGIVISERLKEAIESAQLTNVSITPCPIEFEISDQI</sequence>
<dbReference type="EMBL" id="JASJOS010000009">
    <property type="protein sequence ID" value="MDJ1482965.1"/>
    <property type="molecule type" value="Genomic_DNA"/>
</dbReference>
<protein>
    <submittedName>
        <fullName evidence="2">Uncharacterized protein</fullName>
    </submittedName>
</protein>
<name>A0AAE3QTJ0_9BACT</name>
<comment type="caution">
    <text evidence="2">The sequence shown here is derived from an EMBL/GenBank/DDBJ whole genome shotgun (WGS) entry which is preliminary data.</text>
</comment>
<accession>A0AAE3QTJ0</accession>
<gene>
    <name evidence="2" type="ORF">QNI16_20855</name>
</gene>
<evidence type="ECO:0000313" key="3">
    <source>
        <dbReference type="Proteomes" id="UP001241110"/>
    </source>
</evidence>
<dbReference type="Proteomes" id="UP001241110">
    <property type="component" value="Unassembled WGS sequence"/>
</dbReference>
<organism evidence="2 3">
    <name type="scientific">Xanthocytophaga flava</name>
    <dbReference type="NCBI Taxonomy" id="3048013"/>
    <lineage>
        <taxon>Bacteria</taxon>
        <taxon>Pseudomonadati</taxon>
        <taxon>Bacteroidota</taxon>
        <taxon>Cytophagia</taxon>
        <taxon>Cytophagales</taxon>
        <taxon>Rhodocytophagaceae</taxon>
        <taxon>Xanthocytophaga</taxon>
    </lineage>
</organism>
<proteinExistence type="predicted"/>
<evidence type="ECO:0000313" key="2">
    <source>
        <dbReference type="EMBL" id="MDJ1482965.1"/>
    </source>
</evidence>
<evidence type="ECO:0000256" key="1">
    <source>
        <dbReference type="SAM" id="MobiDB-lite"/>
    </source>
</evidence>
<feature type="compositionally biased region" description="Basic and acidic residues" evidence="1">
    <location>
        <begin position="1"/>
        <end position="15"/>
    </location>
</feature>
<reference evidence="2" key="1">
    <citation type="submission" date="2023-05" db="EMBL/GenBank/DDBJ databases">
        <authorList>
            <person name="Zhang X."/>
        </authorList>
    </citation>
    <scope>NUCLEOTIDE SEQUENCE</scope>
    <source>
        <strain evidence="2">YF14B1</strain>
    </source>
</reference>